<name>A0A4Y7Q0W8_9AGAM</name>
<evidence type="ECO:0000256" key="1">
    <source>
        <dbReference type="SAM" id="MobiDB-lite"/>
    </source>
</evidence>
<sequence>MNQASGQAPPQRFPQGVLWSALTDAGLRLRPIGKGVPEKYHPLGVVKSPDPDNLPISTMLVWLFTVYEVVHRNEDMSQITRYTLKMISFNTRSIPSLSNFTICRSVAVSAYEGRRGDPDAPVWLQGGHFSIDAQVHPRTKVVKTLVAALKYGENADLSPSSLAFGLSNDIPPKLDLKLGIFPSTPPPPPTQREPERKRRGCRVRVIPQEDLPEPKWLFGQRPVKPVHLSSEN</sequence>
<proteinExistence type="predicted"/>
<gene>
    <name evidence="2" type="ORF">BD410DRAFT_804762</name>
</gene>
<dbReference type="VEuPathDB" id="FungiDB:BD410DRAFT_804762"/>
<reference evidence="2 3" key="1">
    <citation type="submission" date="2018-06" db="EMBL/GenBank/DDBJ databases">
        <title>A transcriptomic atlas of mushroom development highlights an independent origin of complex multicellularity.</title>
        <authorList>
            <consortium name="DOE Joint Genome Institute"/>
            <person name="Krizsan K."/>
            <person name="Almasi E."/>
            <person name="Merenyi Z."/>
            <person name="Sahu N."/>
            <person name="Viragh M."/>
            <person name="Koszo T."/>
            <person name="Mondo S."/>
            <person name="Kiss B."/>
            <person name="Balint B."/>
            <person name="Kues U."/>
            <person name="Barry K."/>
            <person name="Hegedus J.C."/>
            <person name="Henrissat B."/>
            <person name="Johnson J."/>
            <person name="Lipzen A."/>
            <person name="Ohm R."/>
            <person name="Nagy I."/>
            <person name="Pangilinan J."/>
            <person name="Yan J."/>
            <person name="Xiong Y."/>
            <person name="Grigoriev I.V."/>
            <person name="Hibbett D.S."/>
            <person name="Nagy L.G."/>
        </authorList>
    </citation>
    <scope>NUCLEOTIDE SEQUENCE [LARGE SCALE GENOMIC DNA]</scope>
    <source>
        <strain evidence="2 3">SZMC22713</strain>
    </source>
</reference>
<keyword evidence="3" id="KW-1185">Reference proteome</keyword>
<dbReference type="AlphaFoldDB" id="A0A4Y7Q0W8"/>
<organism evidence="2 3">
    <name type="scientific">Rickenella mellea</name>
    <dbReference type="NCBI Taxonomy" id="50990"/>
    <lineage>
        <taxon>Eukaryota</taxon>
        <taxon>Fungi</taxon>
        <taxon>Dikarya</taxon>
        <taxon>Basidiomycota</taxon>
        <taxon>Agaricomycotina</taxon>
        <taxon>Agaricomycetes</taxon>
        <taxon>Hymenochaetales</taxon>
        <taxon>Rickenellaceae</taxon>
        <taxon>Rickenella</taxon>
    </lineage>
</organism>
<dbReference type="Proteomes" id="UP000294933">
    <property type="component" value="Unassembled WGS sequence"/>
</dbReference>
<accession>A0A4Y7Q0W8</accession>
<evidence type="ECO:0000313" key="2">
    <source>
        <dbReference type="EMBL" id="TDL20868.1"/>
    </source>
</evidence>
<evidence type="ECO:0000313" key="3">
    <source>
        <dbReference type="Proteomes" id="UP000294933"/>
    </source>
</evidence>
<feature type="region of interest" description="Disordered" evidence="1">
    <location>
        <begin position="180"/>
        <end position="203"/>
    </location>
</feature>
<protein>
    <submittedName>
        <fullName evidence="2">Uncharacterized protein</fullName>
    </submittedName>
</protein>
<dbReference type="EMBL" id="ML170185">
    <property type="protein sequence ID" value="TDL20868.1"/>
    <property type="molecule type" value="Genomic_DNA"/>
</dbReference>